<evidence type="ECO:0000313" key="2">
    <source>
        <dbReference type="EMBL" id="SVC93052.1"/>
    </source>
</evidence>
<dbReference type="EMBL" id="UINC01119318">
    <property type="protein sequence ID" value="SVC93052.1"/>
    <property type="molecule type" value="Genomic_DNA"/>
</dbReference>
<dbReference type="Gene3D" id="3.90.550.10">
    <property type="entry name" value="Spore Coat Polysaccharide Biosynthesis Protein SpsA, Chain A"/>
    <property type="match status" value="1"/>
</dbReference>
<accession>A0A382R7A2</accession>
<protein>
    <submittedName>
        <fullName evidence="2">Uncharacterized protein</fullName>
    </submittedName>
</protein>
<organism evidence="2">
    <name type="scientific">marine metagenome</name>
    <dbReference type="NCBI Taxonomy" id="408172"/>
    <lineage>
        <taxon>unclassified sequences</taxon>
        <taxon>metagenomes</taxon>
        <taxon>ecological metagenomes</taxon>
    </lineage>
</organism>
<dbReference type="AlphaFoldDB" id="A0A382R7A2"/>
<dbReference type="SUPFAM" id="SSF53448">
    <property type="entry name" value="Nucleotide-diphospho-sugar transferases"/>
    <property type="match status" value="1"/>
</dbReference>
<keyword evidence="1" id="KW-0472">Membrane</keyword>
<feature type="transmembrane region" description="Helical" evidence="1">
    <location>
        <begin position="179"/>
        <end position="201"/>
    </location>
</feature>
<keyword evidence="1" id="KW-1133">Transmembrane helix</keyword>
<name>A0A382R7A2_9ZZZZ</name>
<gene>
    <name evidence="2" type="ORF">METZ01_LOCUS345906</name>
</gene>
<sequence>AAINRAMQELTESDDVFVMTDAEATLQDGALRRIGRWMKDPSIGAVCGTLSDTTEDTTYRGWYRWFRAGESRADSTPIFEGSIAAYRTSALHSVEPGANADDSQLAVLVRNEGLRAISDESIRFSEAPITDAREYHDRSVRRGQGLSRHFWRHRSRWFRNGRWGTILGLNGLQHSISPWFVLIGILAGFAHASTVLLIGWFGGEPMLLDRAMLLVDALVLASLGLGLTGLRIPLCASAVAFLTQNLRLVQGMLLLQFGRSLHQWNPSESNRRRR</sequence>
<dbReference type="InterPro" id="IPR029044">
    <property type="entry name" value="Nucleotide-diphossugar_trans"/>
</dbReference>
<reference evidence="2" key="1">
    <citation type="submission" date="2018-05" db="EMBL/GenBank/DDBJ databases">
        <authorList>
            <person name="Lanie J.A."/>
            <person name="Ng W.-L."/>
            <person name="Kazmierczak K.M."/>
            <person name="Andrzejewski T.M."/>
            <person name="Davidsen T.M."/>
            <person name="Wayne K.J."/>
            <person name="Tettelin H."/>
            <person name="Glass J.I."/>
            <person name="Rusch D."/>
            <person name="Podicherti R."/>
            <person name="Tsui H.-C.T."/>
            <person name="Winkler M.E."/>
        </authorList>
    </citation>
    <scope>NUCLEOTIDE SEQUENCE</scope>
</reference>
<feature type="non-terminal residue" evidence="2">
    <location>
        <position position="1"/>
    </location>
</feature>
<keyword evidence="1" id="KW-0812">Transmembrane</keyword>
<evidence type="ECO:0000256" key="1">
    <source>
        <dbReference type="SAM" id="Phobius"/>
    </source>
</evidence>
<proteinExistence type="predicted"/>
<feature type="transmembrane region" description="Helical" evidence="1">
    <location>
        <begin position="213"/>
        <end position="242"/>
    </location>
</feature>